<accession>A0A1W5CVS2</accession>
<dbReference type="SUPFAM" id="SSF56235">
    <property type="entry name" value="N-terminal nucleophile aminohydrolases (Ntn hydrolases)"/>
    <property type="match status" value="1"/>
</dbReference>
<dbReference type="Proteomes" id="UP000192927">
    <property type="component" value="Unassembled WGS sequence"/>
</dbReference>
<feature type="domain" description="Glutamine amidotransferase type-2" evidence="2">
    <location>
        <begin position="2"/>
        <end position="307"/>
    </location>
</feature>
<dbReference type="PANTHER" id="PTHR43187">
    <property type="entry name" value="GLUTAMINE AMIDOTRANSFERASE DUG3-RELATED"/>
    <property type="match status" value="1"/>
</dbReference>
<evidence type="ECO:0000313" key="4">
    <source>
        <dbReference type="Proteomes" id="UP000192927"/>
    </source>
</evidence>
<dbReference type="InterPro" id="IPR026869">
    <property type="entry name" value="EgtC-like"/>
</dbReference>
<dbReference type="InterPro" id="IPR052373">
    <property type="entry name" value="Gamma-glu_amide_hydrolase"/>
</dbReference>
<sequence length="379" mass="41844">MCRFLVYKGKSEILLSKLILEPQHSILTQSYDSRLRLDTRRPHNGDGFGVGYYTPPSLGLEPCIFTSTIPAWNCINLARLAAKTTSSLIFAHVRATTEGSLSDNNCHPFRHGRLMWMHNGNVGGWKFVKRRLADSLGDQWFIGVQGGTDSEWAFALFLDSLERAGHNPNSDPGNDGFGHTVLRKAMLQTIKRINQFINDIPEQFKGDEDLDTRSLLNFAVTDGQSVVCTRYVSSTTDEAASLYFSSGTNWKQEGPKGNYIMERRDKGADIVLVASEPLTFERDNWVTVPTNSTLTIHKQTVMIHPIIDEYYNPYPSYSRSSGFAVSKGLVSNAPGVAQALTPGLSGAVTPALGTIDRGSIEDATERLRASNGHVEVARV</sequence>
<dbReference type="AlphaFoldDB" id="A0A1W5CVS2"/>
<dbReference type="GO" id="GO:0006751">
    <property type="term" value="P:glutathione catabolic process"/>
    <property type="evidence" value="ECO:0007669"/>
    <property type="project" value="TreeGrafter"/>
</dbReference>
<proteinExistence type="predicted"/>
<dbReference type="GO" id="GO:0005737">
    <property type="term" value="C:cytoplasm"/>
    <property type="evidence" value="ECO:0007669"/>
    <property type="project" value="TreeGrafter"/>
</dbReference>
<dbReference type="InterPro" id="IPR017932">
    <property type="entry name" value="GATase_2_dom"/>
</dbReference>
<keyword evidence="1" id="KW-0315">Glutamine amidotransferase</keyword>
<dbReference type="CDD" id="cd01908">
    <property type="entry name" value="YafJ"/>
    <property type="match status" value="1"/>
</dbReference>
<keyword evidence="4" id="KW-1185">Reference proteome</keyword>
<dbReference type="Pfam" id="PF13230">
    <property type="entry name" value="GATase_4"/>
    <property type="match status" value="1"/>
</dbReference>
<evidence type="ECO:0000256" key="1">
    <source>
        <dbReference type="ARBA" id="ARBA00022962"/>
    </source>
</evidence>
<dbReference type="PROSITE" id="PS51278">
    <property type="entry name" value="GATASE_TYPE_2"/>
    <property type="match status" value="1"/>
</dbReference>
<organism evidence="3 4">
    <name type="scientific">Lasallia pustulata</name>
    <dbReference type="NCBI Taxonomy" id="136370"/>
    <lineage>
        <taxon>Eukaryota</taxon>
        <taxon>Fungi</taxon>
        <taxon>Dikarya</taxon>
        <taxon>Ascomycota</taxon>
        <taxon>Pezizomycotina</taxon>
        <taxon>Lecanoromycetes</taxon>
        <taxon>OSLEUM clade</taxon>
        <taxon>Umbilicariomycetidae</taxon>
        <taxon>Umbilicariales</taxon>
        <taxon>Umbilicariaceae</taxon>
        <taxon>Lasallia</taxon>
    </lineage>
</organism>
<dbReference type="GO" id="GO:0061672">
    <property type="term" value="C:glutathione hydrolase complex"/>
    <property type="evidence" value="ECO:0007669"/>
    <property type="project" value="TreeGrafter"/>
</dbReference>
<dbReference type="EMBL" id="FWEW01000441">
    <property type="protein sequence ID" value="SLM34926.1"/>
    <property type="molecule type" value="Genomic_DNA"/>
</dbReference>
<dbReference type="FunFam" id="3.60.20.10:FF:000045">
    <property type="entry name" value="Glutamine amidotransferase DUG3"/>
    <property type="match status" value="1"/>
</dbReference>
<evidence type="ECO:0000313" key="3">
    <source>
        <dbReference type="EMBL" id="SLM34926.1"/>
    </source>
</evidence>
<dbReference type="InterPro" id="IPR029055">
    <property type="entry name" value="Ntn_hydrolases_N"/>
</dbReference>
<protein>
    <submittedName>
        <fullName evidence="3">Glucosamine 6-phosphate synthetase</fullName>
    </submittedName>
</protein>
<dbReference type="Gene3D" id="3.60.20.10">
    <property type="entry name" value="Glutamine Phosphoribosylpyrophosphate, subunit 1, domain 1"/>
    <property type="match status" value="1"/>
</dbReference>
<name>A0A1W5CVS2_9LECA</name>
<dbReference type="GO" id="GO:0008242">
    <property type="term" value="F:omega peptidase activity"/>
    <property type="evidence" value="ECO:0007669"/>
    <property type="project" value="TreeGrafter"/>
</dbReference>
<reference evidence="4" key="1">
    <citation type="submission" date="2017-03" db="EMBL/GenBank/DDBJ databases">
        <authorList>
            <person name="Sharma R."/>
            <person name="Thines M."/>
        </authorList>
    </citation>
    <scope>NUCLEOTIDE SEQUENCE [LARGE SCALE GENOMIC DNA]</scope>
</reference>
<dbReference type="PANTHER" id="PTHR43187:SF1">
    <property type="entry name" value="GLUTAMINE AMIDOTRANSFERASE DUG3-RELATED"/>
    <property type="match status" value="1"/>
</dbReference>
<evidence type="ECO:0000259" key="2">
    <source>
        <dbReference type="PROSITE" id="PS51278"/>
    </source>
</evidence>